<evidence type="ECO:0000313" key="2">
    <source>
        <dbReference type="EMBL" id="OTF98861.1"/>
    </source>
</evidence>
<protein>
    <submittedName>
        <fullName evidence="2">Uncharacterized protein</fullName>
    </submittedName>
</protein>
<reference evidence="1 3" key="1">
    <citation type="journal article" date="2017" name="Nature">
        <title>The sunflower genome provides insights into oil metabolism, flowering and Asterid evolution.</title>
        <authorList>
            <person name="Badouin H."/>
            <person name="Gouzy J."/>
            <person name="Grassa C.J."/>
            <person name="Murat F."/>
            <person name="Staton S.E."/>
            <person name="Cottret L."/>
            <person name="Lelandais-Briere C."/>
            <person name="Owens G.L."/>
            <person name="Carrere S."/>
            <person name="Mayjonade B."/>
            <person name="Legrand L."/>
            <person name="Gill N."/>
            <person name="Kane N.C."/>
            <person name="Bowers J.E."/>
            <person name="Hubner S."/>
            <person name="Bellec A."/>
            <person name="Berard A."/>
            <person name="Berges H."/>
            <person name="Blanchet N."/>
            <person name="Boniface M.C."/>
            <person name="Brunel D."/>
            <person name="Catrice O."/>
            <person name="Chaidir N."/>
            <person name="Claudel C."/>
            <person name="Donnadieu C."/>
            <person name="Faraut T."/>
            <person name="Fievet G."/>
            <person name="Helmstetter N."/>
            <person name="King M."/>
            <person name="Knapp S.J."/>
            <person name="Lai Z."/>
            <person name="Le Paslier M.C."/>
            <person name="Lippi Y."/>
            <person name="Lorenzon L."/>
            <person name="Mandel J.R."/>
            <person name="Marage G."/>
            <person name="Marchand G."/>
            <person name="Marquand E."/>
            <person name="Bret-Mestries E."/>
            <person name="Morien E."/>
            <person name="Nambeesan S."/>
            <person name="Nguyen T."/>
            <person name="Pegot-Espagnet P."/>
            <person name="Pouilly N."/>
            <person name="Raftis F."/>
            <person name="Sallet E."/>
            <person name="Schiex T."/>
            <person name="Thomas J."/>
            <person name="Vandecasteele C."/>
            <person name="Vares D."/>
            <person name="Vear F."/>
            <person name="Vautrin S."/>
            <person name="Crespi M."/>
            <person name="Mangin B."/>
            <person name="Burke J.M."/>
            <person name="Salse J."/>
            <person name="Munos S."/>
            <person name="Vincourt P."/>
            <person name="Rieseberg L.H."/>
            <person name="Langlade N.B."/>
        </authorList>
    </citation>
    <scope>NUCLEOTIDE SEQUENCE [LARGE SCALE GENOMIC DNA]</scope>
    <source>
        <strain evidence="3">cv. SF193</strain>
        <tissue evidence="1">Leaves</tissue>
    </source>
</reference>
<dbReference type="AlphaFoldDB" id="A0A251SJU7"/>
<dbReference type="EMBL" id="CM007903">
    <property type="protein sequence ID" value="OTF98861.1"/>
    <property type="molecule type" value="Genomic_DNA"/>
</dbReference>
<gene>
    <name evidence="2" type="ORF">HannXRQ_Chr14g0450281</name>
    <name evidence="1" type="ORF">HanXRQr2_Chr14g0654071</name>
</gene>
<dbReference type="EMBL" id="MNCJ02000329">
    <property type="protein sequence ID" value="KAF5769950.1"/>
    <property type="molecule type" value="Genomic_DNA"/>
</dbReference>
<reference evidence="1" key="3">
    <citation type="submission" date="2020-06" db="EMBL/GenBank/DDBJ databases">
        <title>Helianthus annuus Genome sequencing and assembly Release 2.</title>
        <authorList>
            <person name="Gouzy J."/>
            <person name="Langlade N."/>
            <person name="Munos S."/>
        </authorList>
    </citation>
    <scope>NUCLEOTIDE SEQUENCE</scope>
    <source>
        <tissue evidence="1">Leaves</tissue>
    </source>
</reference>
<evidence type="ECO:0000313" key="3">
    <source>
        <dbReference type="Proteomes" id="UP000215914"/>
    </source>
</evidence>
<dbReference type="InParanoid" id="A0A251SJU7"/>
<sequence>MSVLQSLLDNQSLLLSFALAIDLLNQRLGRAGDRQTNSPCSRFQLCITRYFYTSRLFGTRRVITR</sequence>
<keyword evidence="3" id="KW-1185">Reference proteome</keyword>
<name>A0A251SJU7_HELAN</name>
<reference evidence="2" key="2">
    <citation type="submission" date="2017-02" db="EMBL/GenBank/DDBJ databases">
        <title>Sunflower complete genome.</title>
        <authorList>
            <person name="Langlade N."/>
            <person name="Munos S."/>
        </authorList>
    </citation>
    <scope>NUCLEOTIDE SEQUENCE [LARGE SCALE GENOMIC DNA]</scope>
    <source>
        <tissue evidence="2">Leaves</tissue>
    </source>
</reference>
<organism evidence="2 3">
    <name type="scientific">Helianthus annuus</name>
    <name type="common">Common sunflower</name>
    <dbReference type="NCBI Taxonomy" id="4232"/>
    <lineage>
        <taxon>Eukaryota</taxon>
        <taxon>Viridiplantae</taxon>
        <taxon>Streptophyta</taxon>
        <taxon>Embryophyta</taxon>
        <taxon>Tracheophyta</taxon>
        <taxon>Spermatophyta</taxon>
        <taxon>Magnoliopsida</taxon>
        <taxon>eudicotyledons</taxon>
        <taxon>Gunneridae</taxon>
        <taxon>Pentapetalae</taxon>
        <taxon>asterids</taxon>
        <taxon>campanulids</taxon>
        <taxon>Asterales</taxon>
        <taxon>Asteraceae</taxon>
        <taxon>Asteroideae</taxon>
        <taxon>Heliantheae alliance</taxon>
        <taxon>Heliantheae</taxon>
        <taxon>Helianthus</taxon>
    </lineage>
</organism>
<accession>A0A251SJU7</accession>
<evidence type="ECO:0000313" key="1">
    <source>
        <dbReference type="EMBL" id="KAF5769950.1"/>
    </source>
</evidence>
<proteinExistence type="predicted"/>
<dbReference type="Proteomes" id="UP000215914">
    <property type="component" value="Chromosome 14"/>
</dbReference>
<dbReference type="Gramene" id="mRNA:HanXRQr2_Chr14g0654071">
    <property type="protein sequence ID" value="mRNA:HanXRQr2_Chr14g0654071"/>
    <property type="gene ID" value="HanXRQr2_Chr14g0654071"/>
</dbReference>